<gene>
    <name evidence="1" type="ORF">S01H1_50212</name>
</gene>
<accession>X0WWC3</accession>
<feature type="non-terminal residue" evidence="1">
    <location>
        <position position="1"/>
    </location>
</feature>
<proteinExistence type="predicted"/>
<comment type="caution">
    <text evidence="1">The sequence shown here is derived from an EMBL/GenBank/DDBJ whole genome shotgun (WGS) entry which is preliminary data.</text>
</comment>
<sequence length="143" mass="17193">VNYFPTSEVVQKLSKEESKKQKELKIQISKELADIRDCVKEKIIDVQKLDSQRKIFIQEINESYIRFNEIVEKTVYDYYDRDIIRNIFKISLNKPENKVSLTELANRTRIWRGDLGNRLERLANETEFVKCEKDRRGEVWYSI</sequence>
<evidence type="ECO:0000313" key="1">
    <source>
        <dbReference type="EMBL" id="GAG27487.1"/>
    </source>
</evidence>
<organism evidence="1">
    <name type="scientific">marine sediment metagenome</name>
    <dbReference type="NCBI Taxonomy" id="412755"/>
    <lineage>
        <taxon>unclassified sequences</taxon>
        <taxon>metagenomes</taxon>
        <taxon>ecological metagenomes</taxon>
    </lineage>
</organism>
<name>X0WWC3_9ZZZZ</name>
<dbReference type="EMBL" id="BARS01032346">
    <property type="protein sequence ID" value="GAG27487.1"/>
    <property type="molecule type" value="Genomic_DNA"/>
</dbReference>
<dbReference type="AlphaFoldDB" id="X0WWC3"/>
<reference evidence="1" key="1">
    <citation type="journal article" date="2014" name="Front. Microbiol.">
        <title>High frequency of phylogenetically diverse reductive dehalogenase-homologous genes in deep subseafloor sedimentary metagenomes.</title>
        <authorList>
            <person name="Kawai M."/>
            <person name="Futagami T."/>
            <person name="Toyoda A."/>
            <person name="Takaki Y."/>
            <person name="Nishi S."/>
            <person name="Hori S."/>
            <person name="Arai W."/>
            <person name="Tsubouchi T."/>
            <person name="Morono Y."/>
            <person name="Uchiyama I."/>
            <person name="Ito T."/>
            <person name="Fujiyama A."/>
            <person name="Inagaki F."/>
            <person name="Takami H."/>
        </authorList>
    </citation>
    <scope>NUCLEOTIDE SEQUENCE</scope>
    <source>
        <strain evidence="1">Expedition CK06-06</strain>
    </source>
</reference>
<protein>
    <submittedName>
        <fullName evidence="1">Uncharacterized protein</fullName>
    </submittedName>
</protein>